<sequence>MSERLEAWGGIECTVNRVGSDYFSQLDGREYASTPDDLDRLASTGIRALRFPVLWERVAPLAPDQRKWDWSDSRLARVRALGMRPIVGLLHHGSGPRYTSLVDPAFATQLARYACAVAQRYPWVEDYTPVNEPLTTARFSGLYGLWYPHGRDEVTFGKAMFNQCQGIVLAMRAIREINPRARLVQTEDLGTTFATDRLQYQADFNNHLRWLSWDLLCGRVGPQHPLHGWLVDVCHVPADAIGWFRHNPCPPDLIGINHYATSDRFLDEELARYPVAHHGGNGIDRYADVEAARAMGEPIGQIAPLIDETWKRYRIPVAITEAHIDAAREDQMRWLLGVWRGAEQARAAGADVRAVTAWGMLGSYDWNCLLTQKHGYYEVGTFDVSAGAPRPTAVATLIRQLADGTPIDHPVLSGSGWWKRPGRFLRDPHPSGAAIRAEASATSVVRSAPILIVGANGTLGRAFARLCQERDLDHRLLPRAGMDIADSDSVSRALDLHRPWTVVNAAGYVRVDDAEADAERCFRENTLGPSVLAKLCARHAIPMVTFSSDLVFDGTQDVPYLESDPVSPISVYGRSKARSEAAVLETHPGALVIRTSAFFGPWDQYNFVSLALRALRAGSRFTAAEDMVISPTYVPDLVDACLDLLIDGETGIWHLTNGEAVTWAELARRAADVAGVDVAGLKACDRQRLALPAARPRYSVLGSERMFAMPSLDSALLRFSAASTGTSGQGRQRDRC</sequence>
<dbReference type="Gene3D" id="3.40.50.720">
    <property type="entry name" value="NAD(P)-binding Rossmann-like Domain"/>
    <property type="match status" value="1"/>
</dbReference>
<dbReference type="GO" id="GO:0019305">
    <property type="term" value="P:dTDP-rhamnose biosynthetic process"/>
    <property type="evidence" value="ECO:0007669"/>
    <property type="project" value="UniProtKB-UniPathway"/>
</dbReference>
<dbReference type="PANTHER" id="PTHR10491:SF4">
    <property type="entry name" value="METHIONINE ADENOSYLTRANSFERASE 2 SUBUNIT BETA"/>
    <property type="match status" value="1"/>
</dbReference>
<dbReference type="Gene3D" id="3.20.20.80">
    <property type="entry name" value="Glycosidases"/>
    <property type="match status" value="1"/>
</dbReference>
<comment type="pathway">
    <text evidence="1 6">Carbohydrate biosynthesis; dTDP-L-rhamnose biosynthesis.</text>
</comment>
<dbReference type="CDD" id="cd05254">
    <property type="entry name" value="dTDP_HR_like_SDR_e"/>
    <property type="match status" value="1"/>
</dbReference>
<dbReference type="InterPro" id="IPR017853">
    <property type="entry name" value="GH"/>
</dbReference>
<dbReference type="Proteomes" id="UP000594059">
    <property type="component" value="Chromosome"/>
</dbReference>
<feature type="domain" description="RmlD-like substrate binding" evidence="7">
    <location>
        <begin position="450"/>
        <end position="706"/>
    </location>
</feature>
<dbReference type="GO" id="GO:0008831">
    <property type="term" value="F:dTDP-4-dehydrorhamnose reductase activity"/>
    <property type="evidence" value="ECO:0007669"/>
    <property type="project" value="UniProtKB-EC"/>
</dbReference>
<protein>
    <recommendedName>
        <fullName evidence="4 6">dTDP-4-dehydrorhamnose reductase</fullName>
        <ecNumber evidence="3 6">1.1.1.133</ecNumber>
    </recommendedName>
</protein>
<dbReference type="EC" id="1.1.1.133" evidence="3 6"/>
<organism evidence="8 9">
    <name type="scientific">Novilysobacter ciconiae</name>
    <dbReference type="NCBI Taxonomy" id="2781022"/>
    <lineage>
        <taxon>Bacteria</taxon>
        <taxon>Pseudomonadati</taxon>
        <taxon>Pseudomonadota</taxon>
        <taxon>Gammaproteobacteria</taxon>
        <taxon>Lysobacterales</taxon>
        <taxon>Lysobacteraceae</taxon>
        <taxon>Novilysobacter</taxon>
    </lineage>
</organism>
<name>A0A7S6UFN9_9GAMM</name>
<reference evidence="8 9" key="1">
    <citation type="submission" date="2020-10" db="EMBL/GenBank/DDBJ databases">
        <title>complete genome sequencing of Lysobacter sp. H21R20.</title>
        <authorList>
            <person name="Bae J.-W."/>
            <person name="Lee S.-Y."/>
        </authorList>
    </citation>
    <scope>NUCLEOTIDE SEQUENCE [LARGE SCALE GENOMIC DNA]</scope>
    <source>
        <strain evidence="8 9">H21R20</strain>
    </source>
</reference>
<dbReference type="GO" id="GO:0009243">
    <property type="term" value="P:O antigen biosynthetic process"/>
    <property type="evidence" value="ECO:0007669"/>
    <property type="project" value="UniProtKB-UniPathway"/>
</dbReference>
<comment type="catalytic activity">
    <reaction evidence="5 6">
        <text>dTDP-beta-L-rhamnose + NADP(+) = dTDP-4-dehydro-beta-L-rhamnose + NADPH + H(+)</text>
        <dbReference type="Rhea" id="RHEA:21796"/>
        <dbReference type="ChEBI" id="CHEBI:15378"/>
        <dbReference type="ChEBI" id="CHEBI:57510"/>
        <dbReference type="ChEBI" id="CHEBI:57783"/>
        <dbReference type="ChEBI" id="CHEBI:58349"/>
        <dbReference type="ChEBI" id="CHEBI:62830"/>
        <dbReference type="EC" id="1.1.1.133"/>
    </reaction>
</comment>
<comment type="function">
    <text evidence="6">Catalyzes the reduction of dTDP-6-deoxy-L-lyxo-4-hexulose to yield dTDP-L-rhamnose.</text>
</comment>
<evidence type="ECO:0000256" key="2">
    <source>
        <dbReference type="ARBA" id="ARBA00010944"/>
    </source>
</evidence>
<evidence type="ECO:0000256" key="3">
    <source>
        <dbReference type="ARBA" id="ARBA00012929"/>
    </source>
</evidence>
<comment type="similarity">
    <text evidence="2 6">Belongs to the dTDP-4-dehydrorhamnose reductase family.</text>
</comment>
<evidence type="ECO:0000313" key="9">
    <source>
        <dbReference type="Proteomes" id="UP000594059"/>
    </source>
</evidence>
<keyword evidence="6" id="KW-0560">Oxidoreductase</keyword>
<proteinExistence type="inferred from homology"/>
<comment type="cofactor">
    <cofactor evidence="6">
        <name>Mg(2+)</name>
        <dbReference type="ChEBI" id="CHEBI:18420"/>
    </cofactor>
    <text evidence="6">Binds 1 Mg(2+) ion per monomer.</text>
</comment>
<gene>
    <name evidence="8" type="ORF">INQ41_12645</name>
</gene>
<dbReference type="UniPathway" id="UPA00281"/>
<dbReference type="Gene3D" id="3.90.25.10">
    <property type="entry name" value="UDP-galactose 4-epimerase, domain 1"/>
    <property type="match status" value="1"/>
</dbReference>
<dbReference type="EMBL" id="CP063656">
    <property type="protein sequence ID" value="QOW19437.1"/>
    <property type="molecule type" value="Genomic_DNA"/>
</dbReference>
<dbReference type="InterPro" id="IPR005913">
    <property type="entry name" value="dTDP_dehydrorham_reduct"/>
</dbReference>
<evidence type="ECO:0000256" key="6">
    <source>
        <dbReference type="RuleBase" id="RU364082"/>
    </source>
</evidence>
<evidence type="ECO:0000256" key="4">
    <source>
        <dbReference type="ARBA" id="ARBA00017099"/>
    </source>
</evidence>
<dbReference type="AlphaFoldDB" id="A0A7S6UFN9"/>
<dbReference type="UniPathway" id="UPA00124"/>
<dbReference type="InterPro" id="IPR036291">
    <property type="entry name" value="NAD(P)-bd_dom_sf"/>
</dbReference>
<dbReference type="PANTHER" id="PTHR10491">
    <property type="entry name" value="DTDP-4-DEHYDRORHAMNOSE REDUCTASE"/>
    <property type="match status" value="1"/>
</dbReference>
<keyword evidence="6" id="KW-0521">NADP</keyword>
<keyword evidence="9" id="KW-1185">Reference proteome</keyword>
<dbReference type="InterPro" id="IPR029903">
    <property type="entry name" value="RmlD-like-bd"/>
</dbReference>
<dbReference type="SUPFAM" id="SSF51735">
    <property type="entry name" value="NAD(P)-binding Rossmann-fold domains"/>
    <property type="match status" value="1"/>
</dbReference>
<dbReference type="RefSeq" id="WP_193984987.1">
    <property type="nucleotide sequence ID" value="NZ_CP063656.1"/>
</dbReference>
<dbReference type="KEGG" id="lcic:INQ41_12645"/>
<evidence type="ECO:0000313" key="8">
    <source>
        <dbReference type="EMBL" id="QOW19437.1"/>
    </source>
</evidence>
<dbReference type="SUPFAM" id="SSF51445">
    <property type="entry name" value="(Trans)glycosidases"/>
    <property type="match status" value="1"/>
</dbReference>
<evidence type="ECO:0000259" key="7">
    <source>
        <dbReference type="Pfam" id="PF04321"/>
    </source>
</evidence>
<dbReference type="Pfam" id="PF04321">
    <property type="entry name" value="RmlD_sub_bind"/>
    <property type="match status" value="1"/>
</dbReference>
<accession>A0A7S6UFN9</accession>
<evidence type="ECO:0000256" key="1">
    <source>
        <dbReference type="ARBA" id="ARBA00004781"/>
    </source>
</evidence>
<evidence type="ECO:0000256" key="5">
    <source>
        <dbReference type="ARBA" id="ARBA00048200"/>
    </source>
</evidence>